<dbReference type="AlphaFoldDB" id="A0A427ACH7"/>
<dbReference type="Proteomes" id="UP000287651">
    <property type="component" value="Unassembled WGS sequence"/>
</dbReference>
<dbReference type="EMBL" id="AMZH03002941">
    <property type="protein sequence ID" value="RRT73902.1"/>
    <property type="molecule type" value="Genomic_DNA"/>
</dbReference>
<gene>
    <name evidence="5" type="ORF">B296_00002396</name>
</gene>
<feature type="region of interest" description="Disordered" evidence="4">
    <location>
        <begin position="44"/>
        <end position="75"/>
    </location>
</feature>
<protein>
    <recommendedName>
        <fullName evidence="7">PABS domain-containing protein</fullName>
    </recommendedName>
</protein>
<dbReference type="InterPro" id="IPR029063">
    <property type="entry name" value="SAM-dependent_MTases_sf"/>
</dbReference>
<organism evidence="5 6">
    <name type="scientific">Ensete ventricosum</name>
    <name type="common">Abyssinian banana</name>
    <name type="synonym">Musa ensete</name>
    <dbReference type="NCBI Taxonomy" id="4639"/>
    <lineage>
        <taxon>Eukaryota</taxon>
        <taxon>Viridiplantae</taxon>
        <taxon>Streptophyta</taxon>
        <taxon>Embryophyta</taxon>
        <taxon>Tracheophyta</taxon>
        <taxon>Spermatophyta</taxon>
        <taxon>Magnoliopsida</taxon>
        <taxon>Liliopsida</taxon>
        <taxon>Zingiberales</taxon>
        <taxon>Musaceae</taxon>
        <taxon>Ensete</taxon>
    </lineage>
</organism>
<dbReference type="FunFam" id="3.40.50.150:FF:000299">
    <property type="entry name" value="S-adenosyl-L-methionine-dependent methyltransferases superfamily protein"/>
    <property type="match status" value="1"/>
</dbReference>
<evidence type="ECO:0000256" key="3">
    <source>
        <dbReference type="ARBA" id="ARBA00022679"/>
    </source>
</evidence>
<comment type="caution">
    <text evidence="5">The sequence shown here is derived from an EMBL/GenBank/DDBJ whole genome shotgun (WGS) entry which is preliminary data.</text>
</comment>
<name>A0A427ACH7_ENSVE</name>
<evidence type="ECO:0000313" key="5">
    <source>
        <dbReference type="EMBL" id="RRT73902.1"/>
    </source>
</evidence>
<proteinExistence type="inferred from homology"/>
<dbReference type="CDD" id="cd02440">
    <property type="entry name" value="AdoMet_MTases"/>
    <property type="match status" value="1"/>
</dbReference>
<sequence length="480" mass="53330">MNTLVVWPPIGLMMVHKNNSWRQTTPPSLRFVRPNPHLVAIRTKQRGPLGFQPQSTTTPNPNLTETPEENEEDDEGIPMEYVKILAKFKSRHNYIRVLDVSRRADHPLAGSRLLLLDRPGNIHSISFLLRTLTSTYFDVFATLPPLLPPGGGPIAILGFGAGSAARLILSLYPDGAAPAPEIHGWEFDPSVIAVAREFFGLSKLERQHRGKLFVYVGDALDAEVEGGFAGILVDLFARGSVIPELQDPKTWEKLRSRLKTGGRMMVNCGGRCVEAEDPSRDGDLVRKETLRAMRKVFADEVFVINLGAGGRKEDSWLALTGPAPDVDNWKRALPAAELRRCFSNGKNCFTERHVSCITCAKKMDKLASLASIWSRVGEPLAIDNRSAQAQIRMVHTQSLSTRGPAMMLQELSDRRDGKVTGKSLKMVVGSMVRSGMYIHHLLDSRPTKRSACRGKKKTLKIIQWHALDQCNITRKCSMPD</sequence>
<evidence type="ECO:0000256" key="4">
    <source>
        <dbReference type="SAM" id="MobiDB-lite"/>
    </source>
</evidence>
<evidence type="ECO:0008006" key="7">
    <source>
        <dbReference type="Google" id="ProtNLM"/>
    </source>
</evidence>
<feature type="compositionally biased region" description="Acidic residues" evidence="4">
    <location>
        <begin position="66"/>
        <end position="75"/>
    </location>
</feature>
<dbReference type="GO" id="GO:0008168">
    <property type="term" value="F:methyltransferase activity"/>
    <property type="evidence" value="ECO:0007669"/>
    <property type="project" value="UniProtKB-KW"/>
</dbReference>
<dbReference type="PANTHER" id="PTHR12176:SF77">
    <property type="entry name" value="S-ADENOSYL-L-METHIONINE-DEPENDENT METHYLTRANSFERASES SUPERFAMILY PROTEIN"/>
    <property type="match status" value="1"/>
</dbReference>
<keyword evidence="2" id="KW-0489">Methyltransferase</keyword>
<evidence type="ECO:0000256" key="2">
    <source>
        <dbReference type="ARBA" id="ARBA00022603"/>
    </source>
</evidence>
<comment type="similarity">
    <text evidence="1">Belongs to the methyltransferase superfamily.</text>
</comment>
<evidence type="ECO:0000313" key="6">
    <source>
        <dbReference type="Proteomes" id="UP000287651"/>
    </source>
</evidence>
<dbReference type="SUPFAM" id="SSF53335">
    <property type="entry name" value="S-adenosyl-L-methionine-dependent methyltransferases"/>
    <property type="match status" value="1"/>
</dbReference>
<reference evidence="5 6" key="1">
    <citation type="journal article" date="2014" name="Agronomy (Basel)">
        <title>A Draft Genome Sequence for Ensete ventricosum, the Drought-Tolerant Tree Against Hunger.</title>
        <authorList>
            <person name="Harrison J."/>
            <person name="Moore K.A."/>
            <person name="Paszkiewicz K."/>
            <person name="Jones T."/>
            <person name="Grant M."/>
            <person name="Ambacheew D."/>
            <person name="Muzemil S."/>
            <person name="Studholme D.J."/>
        </authorList>
    </citation>
    <scope>NUCLEOTIDE SEQUENCE [LARGE SCALE GENOMIC DNA]</scope>
</reference>
<accession>A0A427ACH7</accession>
<dbReference type="GO" id="GO:0032259">
    <property type="term" value="P:methylation"/>
    <property type="evidence" value="ECO:0007669"/>
    <property type="project" value="UniProtKB-KW"/>
</dbReference>
<dbReference type="InterPro" id="IPR051419">
    <property type="entry name" value="Lys/N-term_MeTrsfase_sf"/>
</dbReference>
<keyword evidence="3" id="KW-0808">Transferase</keyword>
<evidence type="ECO:0000256" key="1">
    <source>
        <dbReference type="ARBA" id="ARBA00008361"/>
    </source>
</evidence>
<dbReference type="PANTHER" id="PTHR12176">
    <property type="entry name" value="SAM-DEPENDENT METHYLTRANSFERASE SUPERFAMILY PROTEIN"/>
    <property type="match status" value="1"/>
</dbReference>
<feature type="compositionally biased region" description="Low complexity" evidence="4">
    <location>
        <begin position="56"/>
        <end position="65"/>
    </location>
</feature>
<dbReference type="Gene3D" id="3.40.50.150">
    <property type="entry name" value="Vaccinia Virus protein VP39"/>
    <property type="match status" value="1"/>
</dbReference>